<comment type="caution">
    <text evidence="4">The sequence shown here is derived from an EMBL/GenBank/DDBJ whole genome shotgun (WGS) entry which is preliminary data.</text>
</comment>
<dbReference type="PROSITE" id="PS50853">
    <property type="entry name" value="FN3"/>
    <property type="match status" value="1"/>
</dbReference>
<dbReference type="SUPFAM" id="SSF49265">
    <property type="entry name" value="Fibronectin type III"/>
    <property type="match status" value="2"/>
</dbReference>
<evidence type="ECO:0000256" key="2">
    <source>
        <dbReference type="SAM" id="SignalP"/>
    </source>
</evidence>
<keyword evidence="2" id="KW-0732">Signal</keyword>
<evidence type="ECO:0000313" key="5">
    <source>
        <dbReference type="Proteomes" id="UP001066276"/>
    </source>
</evidence>
<feature type="domain" description="Fibronectin type-III" evidence="3">
    <location>
        <begin position="26"/>
        <end position="120"/>
    </location>
</feature>
<organism evidence="4 5">
    <name type="scientific">Pleurodeles waltl</name>
    <name type="common">Iberian ribbed newt</name>
    <dbReference type="NCBI Taxonomy" id="8319"/>
    <lineage>
        <taxon>Eukaryota</taxon>
        <taxon>Metazoa</taxon>
        <taxon>Chordata</taxon>
        <taxon>Craniata</taxon>
        <taxon>Vertebrata</taxon>
        <taxon>Euteleostomi</taxon>
        <taxon>Amphibia</taxon>
        <taxon>Batrachia</taxon>
        <taxon>Caudata</taxon>
        <taxon>Salamandroidea</taxon>
        <taxon>Salamandridae</taxon>
        <taxon>Pleurodelinae</taxon>
        <taxon>Pleurodeles</taxon>
    </lineage>
</organism>
<dbReference type="InterPro" id="IPR003961">
    <property type="entry name" value="FN3_dom"/>
</dbReference>
<dbReference type="Pfam" id="PF01108">
    <property type="entry name" value="Tissue_fac"/>
    <property type="match status" value="1"/>
</dbReference>
<keyword evidence="1" id="KW-0812">Transmembrane</keyword>
<accession>A0AAV7TIN1</accession>
<feature type="transmembrane region" description="Helical" evidence="1">
    <location>
        <begin position="229"/>
        <end position="252"/>
    </location>
</feature>
<evidence type="ECO:0000313" key="4">
    <source>
        <dbReference type="EMBL" id="KAJ1176449.1"/>
    </source>
</evidence>
<dbReference type="InterPro" id="IPR013783">
    <property type="entry name" value="Ig-like_fold"/>
</dbReference>
<dbReference type="CDD" id="cd00063">
    <property type="entry name" value="FN3"/>
    <property type="match status" value="1"/>
</dbReference>
<feature type="signal peptide" evidence="2">
    <location>
        <begin position="1"/>
        <end position="21"/>
    </location>
</feature>
<dbReference type="PANTHER" id="PTHR20859:SF55">
    <property type="entry name" value="INTERFERON LAMBDA RECEPTOR 1"/>
    <property type="match status" value="1"/>
</dbReference>
<protein>
    <recommendedName>
        <fullName evidence="3">Fibronectin type-III domain-containing protein</fullName>
    </recommendedName>
</protein>
<dbReference type="Gene3D" id="2.60.40.10">
    <property type="entry name" value="Immunoglobulins"/>
    <property type="match status" value="2"/>
</dbReference>
<feature type="chain" id="PRO_5043809728" description="Fibronectin type-III domain-containing protein" evidence="2">
    <location>
        <begin position="22"/>
        <end position="564"/>
    </location>
</feature>
<dbReference type="GO" id="GO:0005886">
    <property type="term" value="C:plasma membrane"/>
    <property type="evidence" value="ECO:0007669"/>
    <property type="project" value="TreeGrafter"/>
</dbReference>
<evidence type="ECO:0000259" key="3">
    <source>
        <dbReference type="PROSITE" id="PS50853"/>
    </source>
</evidence>
<dbReference type="PANTHER" id="PTHR20859">
    <property type="entry name" value="INTERFERON/INTERLEUKIN RECEPTOR"/>
    <property type="match status" value="1"/>
</dbReference>
<dbReference type="InterPro" id="IPR036116">
    <property type="entry name" value="FN3_sf"/>
</dbReference>
<sequence>MSVSAGGVACAGLCLLQMIAGQLLDPPQNVTFYTKNFTVVVKWLPGDGYPADVRYTVEYGQGLPPSWKPIPKCQHISNGECDVTCVEDSYSRYKARVKASVGTQESPWKESETNFSYLSDVEMGPPQLHVNVSEKHMIIHAIVRPQSCKMLTWLGIKYEWTRWEIGKEFKKSDPQLIFKPGNISIAGLHGNYCIVARTIFNHIEEKRSPFSEPLCLQLNQENTDRRSPLVVSAFFLVVVALVICLIMAFITLPKAKLPASLDFPLSKWPLKQYICDPNDLLLKLSQISTCDPPVRNVDNGYYASLDDHEETSSSCRGYSENRQFPNLGAPIEDPNETKKYPYRKLPSTRSNDAESSDSVQVLGASGLLFVENTNEKEPSDVESEENSLCELCGERMLSPNALKMKERNLILASSEQTSFPCFCQIPLSAVLAPGTLRVATLSESNLTLISNRDIWTSKPCSAINHSQDICLQSQTPYLTSSPQLEEDQHMCFLVTMDTHSGNLLDNCENDDWDELLAEAESADESAPFDRPIEPCLRESSSCDNIPGQMWKMGKSQSAYMSRMC</sequence>
<dbReference type="EMBL" id="JANPWB010000006">
    <property type="protein sequence ID" value="KAJ1176449.1"/>
    <property type="molecule type" value="Genomic_DNA"/>
</dbReference>
<dbReference type="InterPro" id="IPR015373">
    <property type="entry name" value="Interferon/interleukin_rcp_dom"/>
</dbReference>
<dbReference type="Pfam" id="PF09294">
    <property type="entry name" value="Interfer-bind"/>
    <property type="match status" value="1"/>
</dbReference>
<name>A0AAV7TIN1_PLEWA</name>
<reference evidence="4" key="1">
    <citation type="journal article" date="2022" name="bioRxiv">
        <title>Sequencing and chromosome-scale assembly of the giantPleurodeles waltlgenome.</title>
        <authorList>
            <person name="Brown T."/>
            <person name="Elewa A."/>
            <person name="Iarovenko S."/>
            <person name="Subramanian E."/>
            <person name="Araus A.J."/>
            <person name="Petzold A."/>
            <person name="Susuki M."/>
            <person name="Suzuki K.-i.T."/>
            <person name="Hayashi T."/>
            <person name="Toyoda A."/>
            <person name="Oliveira C."/>
            <person name="Osipova E."/>
            <person name="Leigh N.D."/>
            <person name="Simon A."/>
            <person name="Yun M.H."/>
        </authorList>
    </citation>
    <scope>NUCLEOTIDE SEQUENCE</scope>
    <source>
        <strain evidence="4">20211129_DDA</strain>
        <tissue evidence="4">Liver</tissue>
    </source>
</reference>
<keyword evidence="1" id="KW-0472">Membrane</keyword>
<dbReference type="Proteomes" id="UP001066276">
    <property type="component" value="Chromosome 3_2"/>
</dbReference>
<dbReference type="AlphaFoldDB" id="A0AAV7TIN1"/>
<dbReference type="InterPro" id="IPR050650">
    <property type="entry name" value="Type-II_Cytokine-TF_Rcpt"/>
</dbReference>
<evidence type="ECO:0000256" key="1">
    <source>
        <dbReference type="SAM" id="Phobius"/>
    </source>
</evidence>
<dbReference type="GO" id="GO:0004896">
    <property type="term" value="F:cytokine receptor activity"/>
    <property type="evidence" value="ECO:0007669"/>
    <property type="project" value="TreeGrafter"/>
</dbReference>
<proteinExistence type="predicted"/>
<keyword evidence="5" id="KW-1185">Reference proteome</keyword>
<gene>
    <name evidence="4" type="ORF">NDU88_001729</name>
</gene>
<keyword evidence="1" id="KW-1133">Transmembrane helix</keyword>